<comment type="subcellular location">
    <subcellularLocation>
        <location evidence="1">Nucleus</location>
    </subcellularLocation>
</comment>
<proteinExistence type="predicted"/>
<protein>
    <recommendedName>
        <fullName evidence="8">RNA polymerase III RPC4-domain-containing protein</fullName>
    </recommendedName>
</protein>
<feature type="compositionally biased region" description="Basic and acidic residues" evidence="5">
    <location>
        <begin position="129"/>
        <end position="141"/>
    </location>
</feature>
<dbReference type="InterPro" id="IPR007811">
    <property type="entry name" value="RPC4"/>
</dbReference>
<feature type="compositionally biased region" description="Acidic residues" evidence="5">
    <location>
        <begin position="142"/>
        <end position="155"/>
    </location>
</feature>
<dbReference type="EMBL" id="KZ293486">
    <property type="protein sequence ID" value="PBK60452.1"/>
    <property type="molecule type" value="Genomic_DNA"/>
</dbReference>
<evidence type="ECO:0008006" key="8">
    <source>
        <dbReference type="Google" id="ProtNLM"/>
    </source>
</evidence>
<reference evidence="7" key="1">
    <citation type="journal article" date="2017" name="Nat. Ecol. Evol.">
        <title>Genome expansion and lineage-specific genetic innovations in the forest pathogenic fungi Armillaria.</title>
        <authorList>
            <person name="Sipos G."/>
            <person name="Prasanna A.N."/>
            <person name="Walter M.C."/>
            <person name="O'Connor E."/>
            <person name="Balint B."/>
            <person name="Krizsan K."/>
            <person name="Kiss B."/>
            <person name="Hess J."/>
            <person name="Varga T."/>
            <person name="Slot J."/>
            <person name="Riley R."/>
            <person name="Boka B."/>
            <person name="Rigling D."/>
            <person name="Barry K."/>
            <person name="Lee J."/>
            <person name="Mihaltcheva S."/>
            <person name="LaButti K."/>
            <person name="Lipzen A."/>
            <person name="Waldron R."/>
            <person name="Moloney N.M."/>
            <person name="Sperisen C."/>
            <person name="Kredics L."/>
            <person name="Vagvoelgyi C."/>
            <person name="Patrignani A."/>
            <person name="Fitzpatrick D."/>
            <person name="Nagy I."/>
            <person name="Doyle S."/>
            <person name="Anderson J.B."/>
            <person name="Grigoriev I.V."/>
            <person name="Gueldener U."/>
            <person name="Muensterkoetter M."/>
            <person name="Nagy L.G."/>
        </authorList>
    </citation>
    <scope>NUCLEOTIDE SEQUENCE [LARGE SCALE GENOMIC DNA]</scope>
    <source>
        <strain evidence="7">28-4</strain>
    </source>
</reference>
<keyword evidence="3" id="KW-0804">Transcription</keyword>
<organism evidence="6 7">
    <name type="scientific">Armillaria solidipes</name>
    <dbReference type="NCBI Taxonomy" id="1076256"/>
    <lineage>
        <taxon>Eukaryota</taxon>
        <taxon>Fungi</taxon>
        <taxon>Dikarya</taxon>
        <taxon>Basidiomycota</taxon>
        <taxon>Agaricomycotina</taxon>
        <taxon>Agaricomycetes</taxon>
        <taxon>Agaricomycetidae</taxon>
        <taxon>Agaricales</taxon>
        <taxon>Marasmiineae</taxon>
        <taxon>Physalacriaceae</taxon>
        <taxon>Armillaria</taxon>
    </lineage>
</organism>
<dbReference type="Proteomes" id="UP000218334">
    <property type="component" value="Unassembled WGS sequence"/>
</dbReference>
<dbReference type="GO" id="GO:0005666">
    <property type="term" value="C:RNA polymerase III complex"/>
    <property type="evidence" value="ECO:0007669"/>
    <property type="project" value="InterPro"/>
</dbReference>
<dbReference type="AlphaFoldDB" id="A0A2H3B059"/>
<evidence type="ECO:0000256" key="2">
    <source>
        <dbReference type="ARBA" id="ARBA00022478"/>
    </source>
</evidence>
<evidence type="ECO:0000256" key="3">
    <source>
        <dbReference type="ARBA" id="ARBA00023163"/>
    </source>
</evidence>
<keyword evidence="7" id="KW-1185">Reference proteome</keyword>
<dbReference type="PANTHER" id="PTHR13408:SF0">
    <property type="entry name" value="DNA-DIRECTED RNA POLYMERASE III SUBUNIT RPC4"/>
    <property type="match status" value="1"/>
</dbReference>
<dbReference type="GO" id="GO:0042797">
    <property type="term" value="P:tRNA transcription by RNA polymerase III"/>
    <property type="evidence" value="ECO:0007669"/>
    <property type="project" value="TreeGrafter"/>
</dbReference>
<keyword evidence="2" id="KW-0240">DNA-directed RNA polymerase</keyword>
<dbReference type="GO" id="GO:0003677">
    <property type="term" value="F:DNA binding"/>
    <property type="evidence" value="ECO:0007669"/>
    <property type="project" value="InterPro"/>
</dbReference>
<keyword evidence="4" id="KW-0539">Nucleus</keyword>
<feature type="compositionally biased region" description="Low complexity" evidence="5">
    <location>
        <begin position="112"/>
        <end position="125"/>
    </location>
</feature>
<name>A0A2H3B059_9AGAR</name>
<dbReference type="PANTHER" id="PTHR13408">
    <property type="entry name" value="DNA-DIRECTED RNA POLYMERASE III"/>
    <property type="match status" value="1"/>
</dbReference>
<evidence type="ECO:0000313" key="6">
    <source>
        <dbReference type="EMBL" id="PBK60452.1"/>
    </source>
</evidence>
<feature type="region of interest" description="Disordered" evidence="5">
    <location>
        <begin position="1"/>
        <end position="155"/>
    </location>
</feature>
<evidence type="ECO:0000256" key="5">
    <source>
        <dbReference type="SAM" id="MobiDB-lite"/>
    </source>
</evidence>
<feature type="region of interest" description="Disordered" evidence="5">
    <location>
        <begin position="175"/>
        <end position="211"/>
    </location>
</feature>
<sequence>MSDNNAGPSRPSKAISSLAKRPSEVTRQGTQKLKFVPTLPARRKKEDVKPEPTTEAVPPTRGRGRGRGGDAGRGRGAPRQQLEMTASGPFALGPAMAGNAATRRRPVNIAVPSTRPSTSSLSSTPAPRIKSEGKDKDKAPQDDEENYSDPDEGVEIVDMENVKNMDWMAPESLKKVKGAVKKAKKEEQQSEEVDTSNALNLSESEEEEELEDIIEDFAQQAPEDPDDTLRQDRLYFFQFPAPFPAFTLKGEAPSPPPPTDKKRVSFAPNVKAEVPAPAEEKEKPVLDGTIGRLEIYRSGAVKMRLANGILLDVMAATQPSFLQHAVSLNMKEKKLNVLGEVNKRFVVAPDVDGLLEAMEKAEREPRTVLEGEESLIKMDTT</sequence>
<accession>A0A2H3B059</accession>
<evidence type="ECO:0000256" key="1">
    <source>
        <dbReference type="ARBA" id="ARBA00004123"/>
    </source>
</evidence>
<dbReference type="STRING" id="1076256.A0A2H3B059"/>
<gene>
    <name evidence="6" type="ORF">ARMSODRAFT_944882</name>
</gene>
<dbReference type="Pfam" id="PF05132">
    <property type="entry name" value="RNA_pol_Rpc4"/>
    <property type="match status" value="1"/>
</dbReference>
<evidence type="ECO:0000313" key="7">
    <source>
        <dbReference type="Proteomes" id="UP000218334"/>
    </source>
</evidence>
<evidence type="ECO:0000256" key="4">
    <source>
        <dbReference type="ARBA" id="ARBA00023242"/>
    </source>
</evidence>